<dbReference type="Pfam" id="PF08386">
    <property type="entry name" value="Abhydrolase_4"/>
    <property type="match status" value="1"/>
</dbReference>
<name>A0A7W7RW62_9ACTN</name>
<dbReference type="Proteomes" id="UP000534286">
    <property type="component" value="Unassembled WGS sequence"/>
</dbReference>
<reference evidence="2 3" key="1">
    <citation type="submission" date="2020-08" db="EMBL/GenBank/DDBJ databases">
        <title>Sequencing the genomes of 1000 actinobacteria strains.</title>
        <authorList>
            <person name="Klenk H.-P."/>
        </authorList>
    </citation>
    <scope>NUCLEOTIDE SEQUENCE [LARGE SCALE GENOMIC DNA]</scope>
    <source>
        <strain evidence="2 3">DSM 43023</strain>
    </source>
</reference>
<comment type="caution">
    <text evidence="2">The sequence shown here is derived from an EMBL/GenBank/DDBJ whole genome shotgun (WGS) entry which is preliminary data.</text>
</comment>
<evidence type="ECO:0000259" key="1">
    <source>
        <dbReference type="Pfam" id="PF08386"/>
    </source>
</evidence>
<protein>
    <recommendedName>
        <fullName evidence="1">Peptidase S33 tripeptidyl aminopeptidase-like C-terminal domain-containing protein</fullName>
    </recommendedName>
</protein>
<accession>A0A7W7RW62</accession>
<dbReference type="InterPro" id="IPR013595">
    <property type="entry name" value="Pept_S33_TAP-like_C"/>
</dbReference>
<gene>
    <name evidence="2" type="ORF">FHR32_002791</name>
</gene>
<proteinExistence type="predicted"/>
<evidence type="ECO:0000313" key="2">
    <source>
        <dbReference type="EMBL" id="MBB4938486.1"/>
    </source>
</evidence>
<dbReference type="AlphaFoldDB" id="A0A7W7RW62"/>
<evidence type="ECO:0000313" key="3">
    <source>
        <dbReference type="Proteomes" id="UP000534286"/>
    </source>
</evidence>
<sequence length="146" mass="15988">MKPPPPDAPERFNATTGQAVFCNEDPSRLGFSAAWATYQRRLERNPVTGRASRFSAQCAGWPLPVQEIRLHRTGGSLVLSGHRYESISLYAWTTQMRSAVGGTVFTVNDDMHGSVLREPSCAAKLVSYFTTGRIDRGCDGVPVPES</sequence>
<dbReference type="EMBL" id="JACHJU010000001">
    <property type="protein sequence ID" value="MBB4938486.1"/>
    <property type="molecule type" value="Genomic_DNA"/>
</dbReference>
<dbReference type="RefSeq" id="WP_184754653.1">
    <property type="nucleotide sequence ID" value="NZ_BAABEK010000048.1"/>
</dbReference>
<feature type="domain" description="Peptidase S33 tripeptidyl aminopeptidase-like C-terminal" evidence="1">
    <location>
        <begin position="55"/>
        <end position="136"/>
    </location>
</feature>
<organism evidence="2 3">
    <name type="scientific">Streptosporangium album</name>
    <dbReference type="NCBI Taxonomy" id="47479"/>
    <lineage>
        <taxon>Bacteria</taxon>
        <taxon>Bacillati</taxon>
        <taxon>Actinomycetota</taxon>
        <taxon>Actinomycetes</taxon>
        <taxon>Streptosporangiales</taxon>
        <taxon>Streptosporangiaceae</taxon>
        <taxon>Streptosporangium</taxon>
    </lineage>
</organism>
<keyword evidence="3" id="KW-1185">Reference proteome</keyword>